<dbReference type="SMART" id="SM00388">
    <property type="entry name" value="HisKA"/>
    <property type="match status" value="1"/>
</dbReference>
<evidence type="ECO:0000259" key="9">
    <source>
        <dbReference type="PROSITE" id="PS50109"/>
    </source>
</evidence>
<keyword evidence="7" id="KW-0067">ATP-binding</keyword>
<dbReference type="Gene3D" id="1.10.490.70">
    <property type="entry name" value="Histidine kinase N-terminal domain"/>
    <property type="match status" value="1"/>
</dbReference>
<evidence type="ECO:0000256" key="4">
    <source>
        <dbReference type="ARBA" id="ARBA00022679"/>
    </source>
</evidence>
<dbReference type="EMBL" id="AWSJ01000043">
    <property type="protein sequence ID" value="ERI11317.1"/>
    <property type="molecule type" value="Genomic_DNA"/>
</dbReference>
<dbReference type="eggNOG" id="COG4191">
    <property type="taxonomic scope" value="Bacteria"/>
</dbReference>
<dbReference type="PANTHER" id="PTHR43065:SF10">
    <property type="entry name" value="PEROXIDE STRESS-ACTIVATED HISTIDINE KINASE MAK3"/>
    <property type="match status" value="1"/>
</dbReference>
<keyword evidence="5" id="KW-0547">Nucleotide-binding</keyword>
<dbReference type="InterPro" id="IPR018984">
    <property type="entry name" value="Histidine_kinase_N"/>
</dbReference>
<keyword evidence="4" id="KW-0808">Transferase</keyword>
<keyword evidence="3" id="KW-0597">Phosphoprotein</keyword>
<dbReference type="HOGENOM" id="CLU_060487_0_0_9"/>
<comment type="caution">
    <text evidence="10">The sequence shown here is derived from an EMBL/GenBank/DDBJ whole genome shotgun (WGS) entry which is preliminary data.</text>
</comment>
<evidence type="ECO:0000256" key="6">
    <source>
        <dbReference type="ARBA" id="ARBA00022777"/>
    </source>
</evidence>
<dbReference type="GO" id="GO:0005524">
    <property type="term" value="F:ATP binding"/>
    <property type="evidence" value="ECO:0007669"/>
    <property type="project" value="UniProtKB-KW"/>
</dbReference>
<dbReference type="GO" id="GO:0000155">
    <property type="term" value="F:phosphorelay sensor kinase activity"/>
    <property type="evidence" value="ECO:0007669"/>
    <property type="project" value="InterPro"/>
</dbReference>
<reference evidence="10 11" key="1">
    <citation type="submission" date="2013-08" db="EMBL/GenBank/DDBJ databases">
        <authorList>
            <person name="Weinstock G."/>
            <person name="Sodergren E."/>
            <person name="Wylie T."/>
            <person name="Fulton L."/>
            <person name="Fulton R."/>
            <person name="Fronick C."/>
            <person name="O'Laughlin M."/>
            <person name="Godfrey J."/>
            <person name="Miner T."/>
            <person name="Herter B."/>
            <person name="Appelbaum E."/>
            <person name="Cordes M."/>
            <person name="Lek S."/>
            <person name="Wollam A."/>
            <person name="Pepin K.H."/>
            <person name="Palsikar V.B."/>
            <person name="Mitreva M."/>
            <person name="Wilson R.K."/>
        </authorList>
    </citation>
    <scope>NUCLEOTIDE SEQUENCE [LARGE SCALE GENOMIC DNA]</scope>
    <source>
        <strain evidence="10 11">ATCC 12856</strain>
    </source>
</reference>
<dbReference type="SUPFAM" id="SSF47384">
    <property type="entry name" value="Homodimeric domain of signal transducing histidine kinase"/>
    <property type="match status" value="1"/>
</dbReference>
<evidence type="ECO:0000256" key="8">
    <source>
        <dbReference type="ARBA" id="ARBA00023012"/>
    </source>
</evidence>
<dbReference type="PRINTS" id="PR00344">
    <property type="entry name" value="BCTRLSENSOR"/>
</dbReference>
<evidence type="ECO:0000313" key="10">
    <source>
        <dbReference type="EMBL" id="ERI11317.1"/>
    </source>
</evidence>
<keyword evidence="6 10" id="KW-0418">Kinase</keyword>
<dbReference type="InterPro" id="IPR036890">
    <property type="entry name" value="HATPase_C_sf"/>
</dbReference>
<dbReference type="InterPro" id="IPR036097">
    <property type="entry name" value="HisK_dim/P_sf"/>
</dbReference>
<evidence type="ECO:0000256" key="3">
    <source>
        <dbReference type="ARBA" id="ARBA00022553"/>
    </source>
</evidence>
<evidence type="ECO:0000313" key="11">
    <source>
        <dbReference type="Proteomes" id="UP000016511"/>
    </source>
</evidence>
<dbReference type="EC" id="2.7.13.3" evidence="2"/>
<feature type="domain" description="Histidine kinase" evidence="9">
    <location>
        <begin position="189"/>
        <end position="395"/>
    </location>
</feature>
<protein>
    <recommendedName>
        <fullName evidence="2">histidine kinase</fullName>
        <ecNumber evidence="2">2.7.13.3</ecNumber>
    </recommendedName>
</protein>
<dbReference type="Pfam" id="PF09385">
    <property type="entry name" value="HisK_N"/>
    <property type="match status" value="1"/>
</dbReference>
<keyword evidence="11" id="KW-1185">Reference proteome</keyword>
<dbReference type="CDD" id="cd00082">
    <property type="entry name" value="HisKA"/>
    <property type="match status" value="1"/>
</dbReference>
<dbReference type="Pfam" id="PF02518">
    <property type="entry name" value="HATPase_c"/>
    <property type="match status" value="1"/>
</dbReference>
<dbReference type="PATRIC" id="fig|649747.3.peg.511"/>
<evidence type="ECO:0000256" key="7">
    <source>
        <dbReference type="ARBA" id="ARBA00022840"/>
    </source>
</evidence>
<evidence type="ECO:0000256" key="1">
    <source>
        <dbReference type="ARBA" id="ARBA00000085"/>
    </source>
</evidence>
<gene>
    <name evidence="10" type="ORF">HMPREF0083_00576</name>
</gene>
<dbReference type="InterPro" id="IPR003661">
    <property type="entry name" value="HisK_dim/P_dom"/>
</dbReference>
<accession>U1YGW0</accession>
<organism evidence="10 11">
    <name type="scientific">Aneurinibacillus aneurinilyticus ATCC 12856</name>
    <dbReference type="NCBI Taxonomy" id="649747"/>
    <lineage>
        <taxon>Bacteria</taxon>
        <taxon>Bacillati</taxon>
        <taxon>Bacillota</taxon>
        <taxon>Bacilli</taxon>
        <taxon>Bacillales</taxon>
        <taxon>Paenibacillaceae</taxon>
        <taxon>Aneurinibacillus group</taxon>
        <taxon>Aneurinibacillus</taxon>
    </lineage>
</organism>
<dbReference type="InterPro" id="IPR005467">
    <property type="entry name" value="His_kinase_dom"/>
</dbReference>
<dbReference type="SMART" id="SM00387">
    <property type="entry name" value="HATPase_c"/>
    <property type="match status" value="1"/>
</dbReference>
<proteinExistence type="predicted"/>
<dbReference type="STRING" id="649747.HMPREF0083_00576"/>
<dbReference type="Gene3D" id="1.10.287.130">
    <property type="match status" value="1"/>
</dbReference>
<keyword evidence="8" id="KW-0902">Two-component regulatory system</keyword>
<dbReference type="PANTHER" id="PTHR43065">
    <property type="entry name" value="SENSOR HISTIDINE KINASE"/>
    <property type="match status" value="1"/>
</dbReference>
<comment type="catalytic activity">
    <reaction evidence="1">
        <text>ATP + protein L-histidine = ADP + protein N-phospho-L-histidine.</text>
        <dbReference type="EC" id="2.7.13.3"/>
    </reaction>
</comment>
<dbReference type="PROSITE" id="PS50109">
    <property type="entry name" value="HIS_KIN"/>
    <property type="match status" value="1"/>
</dbReference>
<dbReference type="Gene3D" id="3.30.565.10">
    <property type="entry name" value="Histidine kinase-like ATPase, C-terminal domain"/>
    <property type="match status" value="1"/>
</dbReference>
<evidence type="ECO:0000256" key="2">
    <source>
        <dbReference type="ARBA" id="ARBA00012438"/>
    </source>
</evidence>
<name>U1YGW0_ANEAE</name>
<dbReference type="InterPro" id="IPR003594">
    <property type="entry name" value="HATPase_dom"/>
</dbReference>
<dbReference type="SUPFAM" id="SSF55874">
    <property type="entry name" value="ATPase domain of HSP90 chaperone/DNA topoisomerase II/histidine kinase"/>
    <property type="match status" value="1"/>
</dbReference>
<sequence length="396" mass="45934">MLQPMGKAVLHVEGGCTSILIRKVMSIMDDMKRFTDFLKQQADVLVREWREDAFVSENAPFRDKVFQNGIEMYEIVIQILINEGEKEALKRLACQIVEERIEAGINIGEFVYNVNGGRSRIFKCLTVFEMSMEELQPIINRINECFDIFLYYAVSHYTELKNKMLEEKSVVIDTNHKDRLSILGQMTSSFVHEFRNPLTSIKGFIKLLKTEYPDLKYIDIIDSELEELNFRVSQFLMLSKKEIIGKEKQDFYMEQLINQVLNFLYPSFLNHNINVSKDLACNILFHGYYDEIRQVLINILFNAIEALHAKEKEKKIEILLQKISGGIVITVSNNEPIIEGEVIQTIFEPFFTTKDLGTGLGLFVCKQIIEKHEGTISIHSNENRTIFSIHLPYYEG</sequence>
<dbReference type="Proteomes" id="UP000016511">
    <property type="component" value="Unassembled WGS sequence"/>
</dbReference>
<evidence type="ECO:0000256" key="5">
    <source>
        <dbReference type="ARBA" id="ARBA00022741"/>
    </source>
</evidence>
<dbReference type="InterPro" id="IPR004358">
    <property type="entry name" value="Sig_transdc_His_kin-like_C"/>
</dbReference>
<dbReference type="AlphaFoldDB" id="U1YGW0"/>
<dbReference type="Pfam" id="PF00512">
    <property type="entry name" value="HisKA"/>
    <property type="match status" value="1"/>
</dbReference>